<keyword evidence="3 6" id="KW-0012">Acyltransferase</keyword>
<keyword evidence="4" id="KW-1133">Transmembrane helix</keyword>
<evidence type="ECO:0000313" key="6">
    <source>
        <dbReference type="EMBL" id="NGP75357.1"/>
    </source>
</evidence>
<feature type="transmembrane region" description="Helical" evidence="4">
    <location>
        <begin position="15"/>
        <end position="40"/>
    </location>
</feature>
<dbReference type="CDD" id="cd07989">
    <property type="entry name" value="LPLAT_AGPAT-like"/>
    <property type="match status" value="1"/>
</dbReference>
<dbReference type="GO" id="GO:0003841">
    <property type="term" value="F:1-acylglycerol-3-phosphate O-acyltransferase activity"/>
    <property type="evidence" value="ECO:0007669"/>
    <property type="project" value="TreeGrafter"/>
</dbReference>
<dbReference type="PANTHER" id="PTHR10434:SF11">
    <property type="entry name" value="1-ACYL-SN-GLYCEROL-3-PHOSPHATE ACYLTRANSFERASE"/>
    <property type="match status" value="1"/>
</dbReference>
<evidence type="ECO:0000256" key="3">
    <source>
        <dbReference type="ARBA" id="ARBA00023315"/>
    </source>
</evidence>
<keyword evidence="7" id="KW-1185">Reference proteome</keyword>
<dbReference type="RefSeq" id="WP_165138591.1">
    <property type="nucleotide sequence ID" value="NZ_JAALLT010000001.1"/>
</dbReference>
<organism evidence="6 7">
    <name type="scientific">Halalkalibaculum roseum</name>
    <dbReference type="NCBI Taxonomy" id="2709311"/>
    <lineage>
        <taxon>Bacteria</taxon>
        <taxon>Pseudomonadati</taxon>
        <taxon>Balneolota</taxon>
        <taxon>Balneolia</taxon>
        <taxon>Balneolales</taxon>
        <taxon>Balneolaceae</taxon>
        <taxon>Halalkalibaculum</taxon>
    </lineage>
</organism>
<dbReference type="GO" id="GO:0006654">
    <property type="term" value="P:phosphatidic acid biosynthetic process"/>
    <property type="evidence" value="ECO:0007669"/>
    <property type="project" value="TreeGrafter"/>
</dbReference>
<evidence type="ECO:0000256" key="1">
    <source>
        <dbReference type="ARBA" id="ARBA00005189"/>
    </source>
</evidence>
<dbReference type="PANTHER" id="PTHR10434">
    <property type="entry name" value="1-ACYL-SN-GLYCEROL-3-PHOSPHATE ACYLTRANSFERASE"/>
    <property type="match status" value="1"/>
</dbReference>
<keyword evidence="2 6" id="KW-0808">Transferase</keyword>
<gene>
    <name evidence="6" type="ORF">G3570_01840</name>
</gene>
<proteinExistence type="predicted"/>
<evidence type="ECO:0000313" key="7">
    <source>
        <dbReference type="Proteomes" id="UP000473278"/>
    </source>
</evidence>
<evidence type="ECO:0000256" key="4">
    <source>
        <dbReference type="SAM" id="Phobius"/>
    </source>
</evidence>
<comment type="pathway">
    <text evidence="1">Lipid metabolism.</text>
</comment>
<dbReference type="Pfam" id="PF01553">
    <property type="entry name" value="Acyltransferase"/>
    <property type="match status" value="1"/>
</dbReference>
<dbReference type="EMBL" id="JAALLT010000001">
    <property type="protein sequence ID" value="NGP75357.1"/>
    <property type="molecule type" value="Genomic_DNA"/>
</dbReference>
<dbReference type="SMART" id="SM00563">
    <property type="entry name" value="PlsC"/>
    <property type="match status" value="1"/>
</dbReference>
<dbReference type="Proteomes" id="UP000473278">
    <property type="component" value="Unassembled WGS sequence"/>
</dbReference>
<protein>
    <submittedName>
        <fullName evidence="6">1-acyl-sn-glycerol-3-phosphate acyltransferase</fullName>
    </submittedName>
</protein>
<sequence length="256" mass="28663">MVDNELTLGEYLRSILGIITFFILLVLATPVILVLLILSFGELSNLVVERIAPLIAKPALYVIGIDFSVKVHHSEITNPAVFIINHSSTLDLLTILAMGLPRVRFVAKWELQYNPLFFLLGRLTGQVFIKRQKSDKAVATLQKAYDRIKRKKLSVLLAPEGSRKHPGVIGPFKKGPFRMAMDLSYPIVPVYFEGNRGLSKGGSLFARSGKAIAHVHPPIDTYGWTLENLEDHIEDVRKKYQKWAGVTSNSSETVRQ</sequence>
<accession>A0A6M1SXR5</accession>
<evidence type="ECO:0000256" key="2">
    <source>
        <dbReference type="ARBA" id="ARBA00022679"/>
    </source>
</evidence>
<evidence type="ECO:0000259" key="5">
    <source>
        <dbReference type="SMART" id="SM00563"/>
    </source>
</evidence>
<keyword evidence="4" id="KW-0812">Transmembrane</keyword>
<keyword evidence="4" id="KW-0472">Membrane</keyword>
<reference evidence="6 7" key="1">
    <citation type="submission" date="2020-02" db="EMBL/GenBank/DDBJ databases">
        <title>Balneolaceae bacterium YR4-1, complete genome.</title>
        <authorList>
            <person name="Li Y."/>
            <person name="Wu S."/>
        </authorList>
    </citation>
    <scope>NUCLEOTIDE SEQUENCE [LARGE SCALE GENOMIC DNA]</scope>
    <source>
        <strain evidence="6 7">YR4-1</strain>
    </source>
</reference>
<name>A0A6M1SXR5_9BACT</name>
<dbReference type="InterPro" id="IPR002123">
    <property type="entry name" value="Plipid/glycerol_acylTrfase"/>
</dbReference>
<dbReference type="AlphaFoldDB" id="A0A6M1SXR5"/>
<feature type="domain" description="Phospholipid/glycerol acyltransferase" evidence="5">
    <location>
        <begin position="80"/>
        <end position="195"/>
    </location>
</feature>
<dbReference type="SUPFAM" id="SSF69593">
    <property type="entry name" value="Glycerol-3-phosphate (1)-acyltransferase"/>
    <property type="match status" value="1"/>
</dbReference>
<comment type="caution">
    <text evidence="6">The sequence shown here is derived from an EMBL/GenBank/DDBJ whole genome shotgun (WGS) entry which is preliminary data.</text>
</comment>